<gene>
    <name evidence="1" type="ORF">KFK09_021739</name>
</gene>
<proteinExistence type="predicted"/>
<dbReference type="AlphaFoldDB" id="A0A8T3AH05"/>
<dbReference type="PANTHER" id="PTHR33710:SF64">
    <property type="entry name" value="ENDONUCLEASE_EXONUCLEASE_PHOSPHATASE DOMAIN-CONTAINING PROTEIN"/>
    <property type="match status" value="1"/>
</dbReference>
<accession>A0A8T3AH05</accession>
<dbReference type="SUPFAM" id="SSF56219">
    <property type="entry name" value="DNase I-like"/>
    <property type="match status" value="1"/>
</dbReference>
<sequence length="124" mass="14961">MEDFNSMISDCNLNDIDFFEGTFTWNRANLWQRLDRFLFNNEWIADFPMTNVEYLNRTLSDHSPILLNVNNINHSVSYAFKFQNMWMHHVEFTNVINTNWSAPIYPDNNITDMIRLWAKLSRFK</sequence>
<evidence type="ECO:0000313" key="2">
    <source>
        <dbReference type="Proteomes" id="UP000829196"/>
    </source>
</evidence>
<organism evidence="1 2">
    <name type="scientific">Dendrobium nobile</name>
    <name type="common">Orchid</name>
    <dbReference type="NCBI Taxonomy" id="94219"/>
    <lineage>
        <taxon>Eukaryota</taxon>
        <taxon>Viridiplantae</taxon>
        <taxon>Streptophyta</taxon>
        <taxon>Embryophyta</taxon>
        <taxon>Tracheophyta</taxon>
        <taxon>Spermatophyta</taxon>
        <taxon>Magnoliopsida</taxon>
        <taxon>Liliopsida</taxon>
        <taxon>Asparagales</taxon>
        <taxon>Orchidaceae</taxon>
        <taxon>Epidendroideae</taxon>
        <taxon>Malaxideae</taxon>
        <taxon>Dendrobiinae</taxon>
        <taxon>Dendrobium</taxon>
    </lineage>
</organism>
<dbReference type="OrthoDB" id="688652at2759"/>
<dbReference type="PANTHER" id="PTHR33710">
    <property type="entry name" value="BNAC02G09200D PROTEIN"/>
    <property type="match status" value="1"/>
</dbReference>
<dbReference type="Proteomes" id="UP000829196">
    <property type="component" value="Unassembled WGS sequence"/>
</dbReference>
<dbReference type="Gene3D" id="3.60.10.10">
    <property type="entry name" value="Endonuclease/exonuclease/phosphatase"/>
    <property type="match status" value="1"/>
</dbReference>
<keyword evidence="2" id="KW-1185">Reference proteome</keyword>
<dbReference type="EMBL" id="JAGYWB010000016">
    <property type="protein sequence ID" value="KAI0495438.1"/>
    <property type="molecule type" value="Genomic_DNA"/>
</dbReference>
<protein>
    <submittedName>
        <fullName evidence="1">Uncharacterized protein</fullName>
    </submittedName>
</protein>
<comment type="caution">
    <text evidence="1">The sequence shown here is derived from an EMBL/GenBank/DDBJ whole genome shotgun (WGS) entry which is preliminary data.</text>
</comment>
<name>A0A8T3AH05_DENNO</name>
<reference evidence="1" key="1">
    <citation type="journal article" date="2022" name="Front. Genet.">
        <title>Chromosome-Scale Assembly of the Dendrobium nobile Genome Provides Insights Into the Molecular Mechanism of the Biosynthesis of the Medicinal Active Ingredient of Dendrobium.</title>
        <authorList>
            <person name="Xu Q."/>
            <person name="Niu S.-C."/>
            <person name="Li K.-L."/>
            <person name="Zheng P.-J."/>
            <person name="Zhang X.-J."/>
            <person name="Jia Y."/>
            <person name="Liu Y."/>
            <person name="Niu Y.-X."/>
            <person name="Yu L.-H."/>
            <person name="Chen D.-F."/>
            <person name="Zhang G.-Q."/>
        </authorList>
    </citation>
    <scope>NUCLEOTIDE SEQUENCE</scope>
    <source>
        <tissue evidence="1">Leaf</tissue>
    </source>
</reference>
<evidence type="ECO:0000313" key="1">
    <source>
        <dbReference type="EMBL" id="KAI0495438.1"/>
    </source>
</evidence>
<dbReference type="InterPro" id="IPR036691">
    <property type="entry name" value="Endo/exonu/phosph_ase_sf"/>
</dbReference>